<feature type="transmembrane region" description="Helical" evidence="2">
    <location>
        <begin position="89"/>
        <end position="106"/>
    </location>
</feature>
<dbReference type="OrthoDB" id="5400965at2"/>
<feature type="transmembrane region" description="Helical" evidence="2">
    <location>
        <begin position="118"/>
        <end position="139"/>
    </location>
</feature>
<proteinExistence type="predicted"/>
<evidence type="ECO:0000256" key="2">
    <source>
        <dbReference type="SAM" id="Phobius"/>
    </source>
</evidence>
<feature type="transmembrane region" description="Helical" evidence="2">
    <location>
        <begin position="494"/>
        <end position="516"/>
    </location>
</feature>
<keyword evidence="2" id="KW-0812">Transmembrane</keyword>
<sequence>MADALSTLEQKVNELTTELQALKQRVDLLSTSREQPIEPLDTVLPAAPPYTASPYIVFSEKTEKKIPPQPSDPSEVTEELLTWAGKASLLPRLATLCFLLVVALILRTITDAGLINNLTGSGIGMGYAAALMLTGWYLFHRGNPLAPVFAACGAALMGTIVVETHARFQSLPLVPAYFTLMATGVAMAVVSYRYNAFTPISVGTMSMCLAGAAIDYPHPFFPYLAMILVTANVLGCLAARIKRCSWMRWIILCVTLAMLHLWALRLGTALYRQQQPAPELAPTWFIPALVALVAAYLAIAIFGILRSGSNRIARFDFSLPTINVIWSFAAAYYVVGAGMGSKSALGIICIVAAAFHIGLGAWLASRHLERAPGTNSFVVAGTVLLAMALPVAFGNALPALPILSGMACGLCYVASRWQSGGVRLSSYLLQAYAAVVLALVLFSRPTSAQPYMGSAAALIVAGIGLFHYRHCRKTPPPTTSEIFTRLDTRDSSGAIPLLAALVSAFFFLRVIMQQLLGSGPGAADFPFRSAQSTIINLSAIVLMFIAFRQRNKELRNIAILVTVVGAAKVFLSDLIGIQGMPLVVSVFSFGLAAALESVALGKWQGGKESSPPLNGPDP</sequence>
<feature type="transmembrane region" description="Helical" evidence="2">
    <location>
        <begin position="284"/>
        <end position="305"/>
    </location>
</feature>
<evidence type="ECO:0000313" key="4">
    <source>
        <dbReference type="Proteomes" id="UP000319449"/>
    </source>
</evidence>
<organism evidence="3 4">
    <name type="scientific">Geobacter argillaceus</name>
    <dbReference type="NCBI Taxonomy" id="345631"/>
    <lineage>
        <taxon>Bacteria</taxon>
        <taxon>Pseudomonadati</taxon>
        <taxon>Thermodesulfobacteriota</taxon>
        <taxon>Desulfuromonadia</taxon>
        <taxon>Geobacterales</taxon>
        <taxon>Geobacteraceae</taxon>
        <taxon>Geobacter</taxon>
    </lineage>
</organism>
<dbReference type="Pfam" id="PF10101">
    <property type="entry name" value="DUF2339"/>
    <property type="match status" value="1"/>
</dbReference>
<feature type="transmembrane region" description="Helical" evidence="2">
    <location>
        <begin position="246"/>
        <end position="264"/>
    </location>
</feature>
<feature type="coiled-coil region" evidence="1">
    <location>
        <begin position="5"/>
        <end position="32"/>
    </location>
</feature>
<dbReference type="RefSeq" id="WP_145018720.1">
    <property type="nucleotide sequence ID" value="NZ_VLLN01000004.1"/>
</dbReference>
<feature type="transmembrane region" description="Helical" evidence="2">
    <location>
        <begin position="145"/>
        <end position="162"/>
    </location>
</feature>
<feature type="transmembrane region" description="Helical" evidence="2">
    <location>
        <begin position="344"/>
        <end position="364"/>
    </location>
</feature>
<dbReference type="InterPro" id="IPR019286">
    <property type="entry name" value="DUF2339_TM"/>
</dbReference>
<dbReference type="Proteomes" id="UP000319449">
    <property type="component" value="Unassembled WGS sequence"/>
</dbReference>
<keyword evidence="2" id="KW-0472">Membrane</keyword>
<feature type="transmembrane region" description="Helical" evidence="2">
    <location>
        <begin position="528"/>
        <end position="547"/>
    </location>
</feature>
<reference evidence="3 4" key="1">
    <citation type="submission" date="2019-07" db="EMBL/GenBank/DDBJ databases">
        <title>Genomic Encyclopedia of Archaeal and Bacterial Type Strains, Phase II (KMG-II): from individual species to whole genera.</title>
        <authorList>
            <person name="Goeker M."/>
        </authorList>
    </citation>
    <scope>NUCLEOTIDE SEQUENCE [LARGE SCALE GENOMIC DNA]</scope>
    <source>
        <strain evidence="3 4">ATCC BAA-1139</strain>
    </source>
</reference>
<accession>A0A562WQI7</accession>
<evidence type="ECO:0000256" key="1">
    <source>
        <dbReference type="SAM" id="Coils"/>
    </source>
</evidence>
<evidence type="ECO:0000313" key="3">
    <source>
        <dbReference type="EMBL" id="TWJ32416.1"/>
    </source>
</evidence>
<keyword evidence="4" id="KW-1185">Reference proteome</keyword>
<feature type="transmembrane region" description="Helical" evidence="2">
    <location>
        <begin position="427"/>
        <end position="445"/>
    </location>
</feature>
<dbReference type="AlphaFoldDB" id="A0A562WQI7"/>
<feature type="transmembrane region" description="Helical" evidence="2">
    <location>
        <begin position="317"/>
        <end position="338"/>
    </location>
</feature>
<feature type="transmembrane region" description="Helical" evidence="2">
    <location>
        <begin position="220"/>
        <end position="239"/>
    </location>
</feature>
<gene>
    <name evidence="3" type="ORF">JN12_00856</name>
</gene>
<comment type="caution">
    <text evidence="3">The sequence shown here is derived from an EMBL/GenBank/DDBJ whole genome shotgun (WGS) entry which is preliminary data.</text>
</comment>
<name>A0A562WQI7_9BACT</name>
<feature type="transmembrane region" description="Helical" evidence="2">
    <location>
        <begin position="554"/>
        <end position="571"/>
    </location>
</feature>
<keyword evidence="1" id="KW-0175">Coiled coil</keyword>
<keyword evidence="2" id="KW-1133">Transmembrane helix</keyword>
<dbReference type="EMBL" id="VLLN01000004">
    <property type="protein sequence ID" value="TWJ32416.1"/>
    <property type="molecule type" value="Genomic_DNA"/>
</dbReference>
<feature type="transmembrane region" description="Helical" evidence="2">
    <location>
        <begin position="376"/>
        <end position="393"/>
    </location>
</feature>
<protein>
    <submittedName>
        <fullName evidence="3">Putative membrane protein DUF2339</fullName>
    </submittedName>
</protein>
<feature type="transmembrane region" description="Helical" evidence="2">
    <location>
        <begin position="174"/>
        <end position="194"/>
    </location>
</feature>
<feature type="transmembrane region" description="Helical" evidence="2">
    <location>
        <begin position="451"/>
        <end position="468"/>
    </location>
</feature>
<feature type="transmembrane region" description="Helical" evidence="2">
    <location>
        <begin position="399"/>
        <end position="415"/>
    </location>
</feature>